<evidence type="ECO:0000256" key="6">
    <source>
        <dbReference type="ARBA" id="ARBA00022777"/>
    </source>
</evidence>
<feature type="transmembrane region" description="Helical" evidence="7">
    <location>
        <begin position="34"/>
        <end position="52"/>
    </location>
</feature>
<feature type="transmembrane region" description="Helical" evidence="7">
    <location>
        <begin position="165"/>
        <end position="184"/>
    </location>
</feature>
<comment type="subcellular location">
    <subcellularLocation>
        <location evidence="2">Cell inner membrane</location>
        <topology evidence="2">Multi-pass membrane protein</topology>
    </subcellularLocation>
</comment>
<dbReference type="Proteomes" id="UP000446768">
    <property type="component" value="Unassembled WGS sequence"/>
</dbReference>
<dbReference type="GO" id="GO:0007234">
    <property type="term" value="P:osmosensory signaling via phosphorelay pathway"/>
    <property type="evidence" value="ECO:0007669"/>
    <property type="project" value="TreeGrafter"/>
</dbReference>
<dbReference type="GO" id="GO:0005886">
    <property type="term" value="C:plasma membrane"/>
    <property type="evidence" value="ECO:0007669"/>
    <property type="project" value="UniProtKB-SubCell"/>
</dbReference>
<dbReference type="Gene3D" id="3.30.565.10">
    <property type="entry name" value="Histidine kinase-like ATPase, C-terminal domain"/>
    <property type="match status" value="1"/>
</dbReference>
<feature type="transmembrane region" description="Helical" evidence="7">
    <location>
        <begin position="204"/>
        <end position="222"/>
    </location>
</feature>
<dbReference type="Pfam" id="PF17159">
    <property type="entry name" value="MASE3"/>
    <property type="match status" value="1"/>
</dbReference>
<dbReference type="FunFam" id="1.10.287.130:FF:000070">
    <property type="entry name" value="Histidine kinase sensor protein"/>
    <property type="match status" value="1"/>
</dbReference>
<keyword evidence="4" id="KW-0597">Phosphoprotein</keyword>
<dbReference type="EC" id="2.7.13.3" evidence="3"/>
<dbReference type="InterPro" id="IPR003661">
    <property type="entry name" value="HisK_dim/P_dom"/>
</dbReference>
<comment type="caution">
    <text evidence="9">The sequence shown here is derived from an EMBL/GenBank/DDBJ whole genome shotgun (WGS) entry which is preliminary data.</text>
</comment>
<keyword evidence="5" id="KW-0808">Transferase</keyword>
<protein>
    <recommendedName>
        <fullName evidence="3">histidine kinase</fullName>
        <ecNumber evidence="3">2.7.13.3</ecNumber>
    </recommendedName>
</protein>
<organism evidence="9 10">
    <name type="scientific">Pseudoduganella rivuli</name>
    <dbReference type="NCBI Taxonomy" id="2666085"/>
    <lineage>
        <taxon>Bacteria</taxon>
        <taxon>Pseudomonadati</taxon>
        <taxon>Pseudomonadota</taxon>
        <taxon>Betaproteobacteria</taxon>
        <taxon>Burkholderiales</taxon>
        <taxon>Oxalobacteraceae</taxon>
        <taxon>Telluria group</taxon>
        <taxon>Pseudoduganella</taxon>
    </lineage>
</organism>
<dbReference type="InterPro" id="IPR036097">
    <property type="entry name" value="HisK_dim/P_sf"/>
</dbReference>
<dbReference type="SMART" id="SM00387">
    <property type="entry name" value="HATPase_c"/>
    <property type="match status" value="1"/>
</dbReference>
<dbReference type="GO" id="GO:0000156">
    <property type="term" value="F:phosphorelay response regulator activity"/>
    <property type="evidence" value="ECO:0007669"/>
    <property type="project" value="TreeGrafter"/>
</dbReference>
<feature type="transmembrane region" description="Helical" evidence="7">
    <location>
        <begin position="96"/>
        <end position="113"/>
    </location>
</feature>
<sequence length="559" mass="62125">MTTARNQSCRISISMSRQPDPHSFIAHPLQRMELMLCMLACACLFAGGLARLPAVGQLPLMPLWMHTLGEVFAVIVAFLLFGIVWNAYSYERSGNVVILGISALAIGLLDLGHALSYRGMPEFITPSSTEKSINFWLCARALEALVLLVTALRKPAPLAGRYIRHLLLAANLAIVVLVYWLALFRPHWWPHTFVEGTGLTRFKVWAEYAIVAVLLAGAVLLYRRSRQAPTPENVDLFGFAVIGIFSELAFTAYTTVHDLFSLLGHALKIAGFLLLYRAAFVASVQQPFQRLRAEAATRRRAEGALRQLNLTLEQRVARRTIELQNANRELEAFSYSVSHDLRAPLRAIRGFSEQLQQRYSNVLDERGREHLGRIHRASERMGDLIDDLLHLAQIGRQPLAYEPVDLTELARGVAAALQQADPARADPFVIAAGMTVQADRQLIRIALENLMGNAWKFSARNPAARVEVGMYETDGERIVYVRDNGAGFNMDYAHKLFAPFQRLHSVADFEGTGIGLATVQRVVHRHGGRIWAQAEEGKGACFSFTCAPRQAPPPREGAS</sequence>
<dbReference type="RefSeq" id="WP_154370870.1">
    <property type="nucleotide sequence ID" value="NZ_WKJJ01000001.1"/>
</dbReference>
<keyword evidence="7" id="KW-0472">Membrane</keyword>
<keyword evidence="7" id="KW-0812">Transmembrane</keyword>
<feature type="transmembrane region" description="Helical" evidence="7">
    <location>
        <begin position="133"/>
        <end position="153"/>
    </location>
</feature>
<evidence type="ECO:0000259" key="8">
    <source>
        <dbReference type="PROSITE" id="PS50109"/>
    </source>
</evidence>
<dbReference type="EMBL" id="WKJJ01000001">
    <property type="protein sequence ID" value="MRV70390.1"/>
    <property type="molecule type" value="Genomic_DNA"/>
</dbReference>
<evidence type="ECO:0000313" key="10">
    <source>
        <dbReference type="Proteomes" id="UP000446768"/>
    </source>
</evidence>
<name>A0A7X2IIF1_9BURK</name>
<dbReference type="InterPro" id="IPR050351">
    <property type="entry name" value="BphY/WalK/GraS-like"/>
</dbReference>
<reference evidence="9 10" key="1">
    <citation type="submission" date="2019-11" db="EMBL/GenBank/DDBJ databases">
        <title>Novel species isolated from a subtropical stream in China.</title>
        <authorList>
            <person name="Lu H."/>
        </authorList>
    </citation>
    <scope>NUCLEOTIDE SEQUENCE [LARGE SCALE GENOMIC DNA]</scope>
    <source>
        <strain evidence="9 10">FT92W</strain>
    </source>
</reference>
<dbReference type="AlphaFoldDB" id="A0A7X2IIF1"/>
<keyword evidence="6" id="KW-0418">Kinase</keyword>
<comment type="catalytic activity">
    <reaction evidence="1">
        <text>ATP + protein L-histidine = ADP + protein N-phospho-L-histidine.</text>
        <dbReference type="EC" id="2.7.13.3"/>
    </reaction>
</comment>
<dbReference type="InterPro" id="IPR033425">
    <property type="entry name" value="MASE3"/>
</dbReference>
<dbReference type="PANTHER" id="PTHR42878">
    <property type="entry name" value="TWO-COMPONENT HISTIDINE KINASE"/>
    <property type="match status" value="1"/>
</dbReference>
<dbReference type="SMART" id="SM00388">
    <property type="entry name" value="HisKA"/>
    <property type="match status" value="1"/>
</dbReference>
<dbReference type="GO" id="GO:0030295">
    <property type="term" value="F:protein kinase activator activity"/>
    <property type="evidence" value="ECO:0007669"/>
    <property type="project" value="TreeGrafter"/>
</dbReference>
<dbReference type="SUPFAM" id="SSF55874">
    <property type="entry name" value="ATPase domain of HSP90 chaperone/DNA topoisomerase II/histidine kinase"/>
    <property type="match status" value="1"/>
</dbReference>
<evidence type="ECO:0000256" key="3">
    <source>
        <dbReference type="ARBA" id="ARBA00012438"/>
    </source>
</evidence>
<dbReference type="CDD" id="cd00082">
    <property type="entry name" value="HisKA"/>
    <property type="match status" value="1"/>
</dbReference>
<dbReference type="Pfam" id="PF00512">
    <property type="entry name" value="HisKA"/>
    <property type="match status" value="1"/>
</dbReference>
<evidence type="ECO:0000256" key="7">
    <source>
        <dbReference type="SAM" id="Phobius"/>
    </source>
</evidence>
<evidence type="ECO:0000256" key="1">
    <source>
        <dbReference type="ARBA" id="ARBA00000085"/>
    </source>
</evidence>
<dbReference type="GO" id="GO:0000155">
    <property type="term" value="F:phosphorelay sensor kinase activity"/>
    <property type="evidence" value="ECO:0007669"/>
    <property type="project" value="InterPro"/>
</dbReference>
<feature type="transmembrane region" description="Helical" evidence="7">
    <location>
        <begin position="234"/>
        <end position="253"/>
    </location>
</feature>
<dbReference type="SUPFAM" id="SSF47384">
    <property type="entry name" value="Homodimeric domain of signal transducing histidine kinase"/>
    <property type="match status" value="1"/>
</dbReference>
<keyword evidence="10" id="KW-1185">Reference proteome</keyword>
<dbReference type="PANTHER" id="PTHR42878:SF15">
    <property type="entry name" value="BACTERIOPHYTOCHROME"/>
    <property type="match status" value="1"/>
</dbReference>
<dbReference type="InterPro" id="IPR003594">
    <property type="entry name" value="HATPase_dom"/>
</dbReference>
<dbReference type="InterPro" id="IPR004358">
    <property type="entry name" value="Sig_transdc_His_kin-like_C"/>
</dbReference>
<dbReference type="FunFam" id="3.30.565.10:FF:000006">
    <property type="entry name" value="Sensor histidine kinase WalK"/>
    <property type="match status" value="1"/>
</dbReference>
<keyword evidence="7" id="KW-1133">Transmembrane helix</keyword>
<evidence type="ECO:0000256" key="5">
    <source>
        <dbReference type="ARBA" id="ARBA00022679"/>
    </source>
</evidence>
<feature type="transmembrane region" description="Helical" evidence="7">
    <location>
        <begin position="64"/>
        <end position="84"/>
    </location>
</feature>
<accession>A0A7X2IIF1</accession>
<dbReference type="Pfam" id="PF02518">
    <property type="entry name" value="HATPase_c"/>
    <property type="match status" value="1"/>
</dbReference>
<dbReference type="InterPro" id="IPR005467">
    <property type="entry name" value="His_kinase_dom"/>
</dbReference>
<dbReference type="Gene3D" id="1.10.287.130">
    <property type="match status" value="1"/>
</dbReference>
<dbReference type="PRINTS" id="PR00344">
    <property type="entry name" value="BCTRLSENSOR"/>
</dbReference>
<evidence type="ECO:0000313" key="9">
    <source>
        <dbReference type="EMBL" id="MRV70390.1"/>
    </source>
</evidence>
<dbReference type="PROSITE" id="PS50109">
    <property type="entry name" value="HIS_KIN"/>
    <property type="match status" value="1"/>
</dbReference>
<evidence type="ECO:0000256" key="2">
    <source>
        <dbReference type="ARBA" id="ARBA00004429"/>
    </source>
</evidence>
<gene>
    <name evidence="9" type="ORF">GJ700_01470</name>
</gene>
<proteinExistence type="predicted"/>
<evidence type="ECO:0000256" key="4">
    <source>
        <dbReference type="ARBA" id="ARBA00022553"/>
    </source>
</evidence>
<dbReference type="InterPro" id="IPR036890">
    <property type="entry name" value="HATPase_C_sf"/>
</dbReference>
<feature type="domain" description="Histidine kinase" evidence="8">
    <location>
        <begin position="336"/>
        <end position="550"/>
    </location>
</feature>